<feature type="region of interest" description="Disordered" evidence="1">
    <location>
        <begin position="1"/>
        <end position="44"/>
    </location>
</feature>
<evidence type="ECO:0000313" key="2">
    <source>
        <dbReference type="EMBL" id="SNB67807.1"/>
    </source>
</evidence>
<sequence>MSGPQDKKPATPTPALSSNQREPDVQPEGTPKDDTGITDGSEAFGEDRLAVVNEVAAQIAPEHQTALVQSFIEGDGEVSGSLIKAVAMTTGVEASKIEAAVNAAVDGYRASATATLDDLAGSCGLHLPEGYSVNLDGVVEHVLSLPDGKDIIKKAQIDYLRTRSPAVLYDLLDKAVTVAVRADRAAAAAKAK</sequence>
<proteinExistence type="predicted"/>
<gene>
    <name evidence="2" type="ORF">SAMN07250955_10657</name>
</gene>
<accession>A0A212R6M5</accession>
<keyword evidence="3" id="KW-1185">Reference proteome</keyword>
<evidence type="ECO:0000313" key="3">
    <source>
        <dbReference type="Proteomes" id="UP000197065"/>
    </source>
</evidence>
<dbReference type="EMBL" id="FYEH01000006">
    <property type="protein sequence ID" value="SNB67807.1"/>
    <property type="molecule type" value="Genomic_DNA"/>
</dbReference>
<evidence type="ECO:0000256" key="1">
    <source>
        <dbReference type="SAM" id="MobiDB-lite"/>
    </source>
</evidence>
<organism evidence="2 3">
    <name type="scientific">Arboricoccus pini</name>
    <dbReference type="NCBI Taxonomy" id="1963835"/>
    <lineage>
        <taxon>Bacteria</taxon>
        <taxon>Pseudomonadati</taxon>
        <taxon>Pseudomonadota</taxon>
        <taxon>Alphaproteobacteria</taxon>
        <taxon>Geminicoccales</taxon>
        <taxon>Geminicoccaceae</taxon>
        <taxon>Arboricoccus</taxon>
    </lineage>
</organism>
<protein>
    <submittedName>
        <fullName evidence="2">Uncharacterized protein</fullName>
    </submittedName>
</protein>
<dbReference type="AlphaFoldDB" id="A0A212R6M5"/>
<dbReference type="RefSeq" id="WP_088561366.1">
    <property type="nucleotide sequence ID" value="NZ_FYEH01000006.1"/>
</dbReference>
<reference evidence="2 3" key="1">
    <citation type="submission" date="2017-06" db="EMBL/GenBank/DDBJ databases">
        <authorList>
            <person name="Kim H.J."/>
            <person name="Triplett B.A."/>
        </authorList>
    </citation>
    <scope>NUCLEOTIDE SEQUENCE [LARGE SCALE GENOMIC DNA]</scope>
    <source>
        <strain evidence="2 3">B29T1</strain>
    </source>
</reference>
<dbReference type="Proteomes" id="UP000197065">
    <property type="component" value="Unassembled WGS sequence"/>
</dbReference>
<name>A0A212R6M5_9PROT</name>